<dbReference type="HOGENOM" id="CLU_2386306_0_0_1"/>
<evidence type="ECO:0000313" key="1">
    <source>
        <dbReference type="EMBL" id="KDR83942.1"/>
    </source>
</evidence>
<evidence type="ECO:0000313" key="2">
    <source>
        <dbReference type="Proteomes" id="UP000027222"/>
    </source>
</evidence>
<organism evidence="1 2">
    <name type="scientific">Galerina marginata (strain CBS 339.88)</name>
    <dbReference type="NCBI Taxonomy" id="685588"/>
    <lineage>
        <taxon>Eukaryota</taxon>
        <taxon>Fungi</taxon>
        <taxon>Dikarya</taxon>
        <taxon>Basidiomycota</taxon>
        <taxon>Agaricomycotina</taxon>
        <taxon>Agaricomycetes</taxon>
        <taxon>Agaricomycetidae</taxon>
        <taxon>Agaricales</taxon>
        <taxon>Agaricineae</taxon>
        <taxon>Strophariaceae</taxon>
        <taxon>Galerina</taxon>
    </lineage>
</organism>
<gene>
    <name evidence="1" type="ORF">GALMADRAFT_686739</name>
</gene>
<reference evidence="2" key="1">
    <citation type="journal article" date="2014" name="Proc. Natl. Acad. Sci. U.S.A.">
        <title>Extensive sampling of basidiomycete genomes demonstrates inadequacy of the white-rot/brown-rot paradigm for wood decay fungi.</title>
        <authorList>
            <person name="Riley R."/>
            <person name="Salamov A.A."/>
            <person name="Brown D.W."/>
            <person name="Nagy L.G."/>
            <person name="Floudas D."/>
            <person name="Held B.W."/>
            <person name="Levasseur A."/>
            <person name="Lombard V."/>
            <person name="Morin E."/>
            <person name="Otillar R."/>
            <person name="Lindquist E.A."/>
            <person name="Sun H."/>
            <person name="LaButti K.M."/>
            <person name="Schmutz J."/>
            <person name="Jabbour D."/>
            <person name="Luo H."/>
            <person name="Baker S.E."/>
            <person name="Pisabarro A.G."/>
            <person name="Walton J.D."/>
            <person name="Blanchette R.A."/>
            <person name="Henrissat B."/>
            <person name="Martin F."/>
            <person name="Cullen D."/>
            <person name="Hibbett D.S."/>
            <person name="Grigoriev I.V."/>
        </authorList>
    </citation>
    <scope>NUCLEOTIDE SEQUENCE [LARGE SCALE GENOMIC DNA]</scope>
    <source>
        <strain evidence="2">CBS 339.88</strain>
    </source>
</reference>
<proteinExistence type="predicted"/>
<dbReference type="Proteomes" id="UP000027222">
    <property type="component" value="Unassembled WGS sequence"/>
</dbReference>
<dbReference type="AlphaFoldDB" id="A0A067TNT0"/>
<sequence>MPVTTASAAFHITPVVVKTFLVHGKKKAKRIKTASPEESPQDDLVFDEAFHIVKGTLLNPFKHSRIPTFLHLTGLPSVRSPFHSQVATARPTRL</sequence>
<keyword evidence="2" id="KW-1185">Reference proteome</keyword>
<name>A0A067TNT0_GALM3</name>
<dbReference type="STRING" id="685588.A0A067TNT0"/>
<dbReference type="EMBL" id="KL142368">
    <property type="protein sequence ID" value="KDR83942.1"/>
    <property type="molecule type" value="Genomic_DNA"/>
</dbReference>
<dbReference type="OrthoDB" id="1662883at2759"/>
<accession>A0A067TNT0</accession>
<protein>
    <submittedName>
        <fullName evidence="1">Uncharacterized protein</fullName>
    </submittedName>
</protein>